<dbReference type="GO" id="GO:2000051">
    <property type="term" value="P:negative regulation of non-canonical Wnt signaling pathway"/>
    <property type="evidence" value="ECO:0007669"/>
    <property type="project" value="TreeGrafter"/>
</dbReference>
<dbReference type="GO" id="GO:0005829">
    <property type="term" value="C:cytosol"/>
    <property type="evidence" value="ECO:0007669"/>
    <property type="project" value="TreeGrafter"/>
</dbReference>
<dbReference type="GO" id="GO:0002040">
    <property type="term" value="P:sprouting angiogenesis"/>
    <property type="evidence" value="ECO:0007669"/>
    <property type="project" value="TreeGrafter"/>
</dbReference>
<dbReference type="InterPro" id="IPR031248">
    <property type="entry name" value="RNF213"/>
</dbReference>
<evidence type="ECO:0000313" key="1">
    <source>
        <dbReference type="EMBL" id="KAF7459835.1"/>
    </source>
</evidence>
<reference evidence="2 3" key="1">
    <citation type="submission" date="2019-04" db="EMBL/GenBank/DDBJ databases">
        <authorList>
            <person name="Alioto T."/>
            <person name="Alioto T."/>
        </authorList>
    </citation>
    <scope>NUCLEOTIDE SEQUENCE [LARGE SCALE GENOMIC DNA]</scope>
</reference>
<organism evidence="2 3">
    <name type="scientific">Marmota monax</name>
    <name type="common">Woodchuck</name>
    <dbReference type="NCBI Taxonomy" id="9995"/>
    <lineage>
        <taxon>Eukaryota</taxon>
        <taxon>Metazoa</taxon>
        <taxon>Chordata</taxon>
        <taxon>Craniata</taxon>
        <taxon>Vertebrata</taxon>
        <taxon>Euteleostomi</taxon>
        <taxon>Mammalia</taxon>
        <taxon>Eutheria</taxon>
        <taxon>Euarchontoglires</taxon>
        <taxon>Glires</taxon>
        <taxon>Rodentia</taxon>
        <taxon>Sciuromorpha</taxon>
        <taxon>Sciuridae</taxon>
        <taxon>Xerinae</taxon>
        <taxon>Marmotini</taxon>
        <taxon>Marmota</taxon>
    </lineage>
</organism>
<dbReference type="GO" id="GO:0016020">
    <property type="term" value="C:membrane"/>
    <property type="evidence" value="ECO:0007669"/>
    <property type="project" value="TreeGrafter"/>
</dbReference>
<dbReference type="PANTHER" id="PTHR22605">
    <property type="entry name" value="RZ-TYPE DOMAIN-CONTAINING PROTEIN"/>
    <property type="match status" value="1"/>
</dbReference>
<dbReference type="AlphaFoldDB" id="A0A5E4BX41"/>
<dbReference type="GO" id="GO:0006511">
    <property type="term" value="P:ubiquitin-dependent protein catabolic process"/>
    <property type="evidence" value="ECO:0007669"/>
    <property type="project" value="TreeGrafter"/>
</dbReference>
<reference evidence="1" key="2">
    <citation type="submission" date="2020-08" db="EMBL/GenBank/DDBJ databases">
        <authorList>
            <person name="Shumante A."/>
            <person name="Zimin A.V."/>
            <person name="Puiu D."/>
            <person name="Salzberg S.L."/>
        </authorList>
    </citation>
    <scope>NUCLEOTIDE SEQUENCE</scope>
    <source>
        <strain evidence="1">WC2-LM</strain>
        <tissue evidence="1">Liver</tissue>
    </source>
</reference>
<dbReference type="Proteomes" id="UP000662637">
    <property type="component" value="Unassembled WGS sequence"/>
</dbReference>
<evidence type="ECO:0000313" key="3">
    <source>
        <dbReference type="Proteomes" id="UP000335636"/>
    </source>
</evidence>
<protein>
    <submittedName>
        <fullName evidence="2">Uncharacterized protein</fullName>
    </submittedName>
</protein>
<name>A0A5E4BX41_MARMO</name>
<dbReference type="EMBL" id="CABDUW010000720">
    <property type="protein sequence ID" value="VTJ74164.1"/>
    <property type="molecule type" value="Genomic_DNA"/>
</dbReference>
<sequence>MICPSCLTDLPDNFSVTVSQEHRVAIGKHAQFRQMCNSFFMDLISTMCFKDNNPPEKNVIDGLLSLLFVQKELLRDAPQRYQEHTKSLSPFDDAVDKTPVVRSVVLKLLLKYSFHAVKDYIQAYLSLLEKKAFIIKDKTEPYMLFINCLEDSIHEKTSAYYTRSELDCLRKEGHFLQTCSSGRQGQGPATTVSVEYLQEVARTRLCLDRASDLLLELQEGSGRSSLPWRN</sequence>
<proteinExistence type="predicted"/>
<dbReference type="GO" id="GO:0016887">
    <property type="term" value="F:ATP hydrolysis activity"/>
    <property type="evidence" value="ECO:0007669"/>
    <property type="project" value="InterPro"/>
</dbReference>
<evidence type="ECO:0000313" key="2">
    <source>
        <dbReference type="EMBL" id="VTJ74164.1"/>
    </source>
</evidence>
<dbReference type="EMBL" id="WJEC01008821">
    <property type="protein sequence ID" value="KAF7459835.1"/>
    <property type="molecule type" value="Genomic_DNA"/>
</dbReference>
<dbReference type="GO" id="GO:0004842">
    <property type="term" value="F:ubiquitin-protein transferase activity"/>
    <property type="evidence" value="ECO:0007669"/>
    <property type="project" value="InterPro"/>
</dbReference>
<accession>A0A5E4BX41</accession>
<dbReference type="Proteomes" id="UP000335636">
    <property type="component" value="Unassembled WGS sequence"/>
</dbReference>
<dbReference type="GO" id="GO:0005730">
    <property type="term" value="C:nucleolus"/>
    <property type="evidence" value="ECO:0007669"/>
    <property type="project" value="TreeGrafter"/>
</dbReference>
<dbReference type="PANTHER" id="PTHR22605:SF16">
    <property type="entry name" value="E3 UBIQUITIN-PROTEIN LIGASE RNF213"/>
    <property type="match status" value="1"/>
</dbReference>
<gene>
    <name evidence="1" type="ORF">GHT09_020070</name>
    <name evidence="2" type="ORF">MONAX_5E000988</name>
</gene>
<keyword evidence="3" id="KW-1185">Reference proteome</keyword>